<proteinExistence type="predicted"/>
<evidence type="ECO:0000313" key="1">
    <source>
        <dbReference type="EnsemblPlants" id="AVESA.00010b.r2.3DG0560040.1.CDS"/>
    </source>
</evidence>
<keyword evidence="2" id="KW-1185">Reference proteome</keyword>
<accession>A0ACD5W5J1</accession>
<name>A0ACD5W5J1_AVESA</name>
<evidence type="ECO:0000313" key="2">
    <source>
        <dbReference type="Proteomes" id="UP001732700"/>
    </source>
</evidence>
<dbReference type="Proteomes" id="UP001732700">
    <property type="component" value="Chromosome 3D"/>
</dbReference>
<reference evidence="1" key="2">
    <citation type="submission" date="2025-09" db="UniProtKB">
        <authorList>
            <consortium name="EnsemblPlants"/>
        </authorList>
    </citation>
    <scope>IDENTIFICATION</scope>
</reference>
<sequence>MKQPTVKSRNHLKKKLLLFLAPPLLLTTVFLYLQLEILTLFFKIQCTANRDPDSATITGSGSNDDVVDRLRASATFLPLKDTREGADTWFISTLNDTSEPEGEARNLQFPSAASSGRLLCMAVPSGRDGTKNSYALAWRDALPLDAELRPGLTFLSETFYDHSNLWHGLTALVPLVSWHARKGCIGAQPARWAFFHHAELRSGMSGWLMSLAEAATGAGVDVEMFSGSIPVCFEEAVVFRRNLAGMSIERLLATFDFMRCKARAKCGVVPRSGTNGTDSAAVRVTILFRRGGRSFKNETAVEQVFQKECARVAGCKLTTAQSGNLTFCDQVRLLSETDVLISAHGAQMTNLVFMDRNSNIMEFYPMGWRQRAAGGQFVFRWMASRAGMRHEGSWWDPAGDPCPDGNPDIFSCYKNRQIGMDKAYFSQFAAKVFNATMERKIAIAGEASAQGRGQEGTCQCS</sequence>
<organism evidence="1 2">
    <name type="scientific">Avena sativa</name>
    <name type="common">Oat</name>
    <dbReference type="NCBI Taxonomy" id="4498"/>
    <lineage>
        <taxon>Eukaryota</taxon>
        <taxon>Viridiplantae</taxon>
        <taxon>Streptophyta</taxon>
        <taxon>Embryophyta</taxon>
        <taxon>Tracheophyta</taxon>
        <taxon>Spermatophyta</taxon>
        <taxon>Magnoliopsida</taxon>
        <taxon>Liliopsida</taxon>
        <taxon>Poales</taxon>
        <taxon>Poaceae</taxon>
        <taxon>BOP clade</taxon>
        <taxon>Pooideae</taxon>
        <taxon>Poodae</taxon>
        <taxon>Poeae</taxon>
        <taxon>Poeae Chloroplast Group 1 (Aveneae type)</taxon>
        <taxon>Aveninae</taxon>
        <taxon>Avena</taxon>
    </lineage>
</organism>
<reference evidence="1" key="1">
    <citation type="submission" date="2021-05" db="EMBL/GenBank/DDBJ databases">
        <authorList>
            <person name="Scholz U."/>
            <person name="Mascher M."/>
            <person name="Fiebig A."/>
        </authorList>
    </citation>
    <scope>NUCLEOTIDE SEQUENCE [LARGE SCALE GENOMIC DNA]</scope>
</reference>
<dbReference type="EnsemblPlants" id="AVESA.00010b.r2.3DG0560040.1">
    <property type="protein sequence ID" value="AVESA.00010b.r2.3DG0560040.1.CDS"/>
    <property type="gene ID" value="AVESA.00010b.r2.3DG0560040"/>
</dbReference>
<protein>
    <submittedName>
        <fullName evidence="1">Uncharacterized protein</fullName>
    </submittedName>
</protein>